<keyword evidence="1" id="KW-0489">Methyltransferase</keyword>
<sequence>MQNIQESKLHFDTATAENYLQVTDESISKEIFNLRYHKQYDLLETFPRPEKEKLGDYYKSENYISHTDSRRNFFEKLYQSVKNKTLSDKIKLINKNHSPSSVKIKVLDIGCGTGDFLAAIQKNTVWETVGVEPNQQAADLARNKNVKVFEHLEKLREQEFDVITLWHVLEHVPNLEYYIQQVQQLLKNNGLLIVAVPNYKSYDAKHYGTKWAAYDVPRHIWHFSKHAIKRIFETYDFKLIHIKPMYYDSFYVSLLSEKYKTGKMNFIKGFYYGFISNLSGFFTKEYSSHIYLMKKVHKGT</sequence>
<keyword evidence="1" id="KW-0808">Transferase</keyword>
<dbReference type="InterPro" id="IPR029063">
    <property type="entry name" value="SAM-dependent_MTases_sf"/>
</dbReference>
<keyword evidence="2" id="KW-1185">Reference proteome</keyword>
<evidence type="ECO:0000313" key="2">
    <source>
        <dbReference type="Proteomes" id="UP001242368"/>
    </source>
</evidence>
<dbReference type="EMBL" id="JAUFQU010000001">
    <property type="protein sequence ID" value="MDN3708624.1"/>
    <property type="molecule type" value="Genomic_DNA"/>
</dbReference>
<dbReference type="Pfam" id="PF13489">
    <property type="entry name" value="Methyltransf_23"/>
    <property type="match status" value="1"/>
</dbReference>
<comment type="caution">
    <text evidence="1">The sequence shown here is derived from an EMBL/GenBank/DDBJ whole genome shotgun (WGS) entry which is preliminary data.</text>
</comment>
<accession>A0ABT8D070</accession>
<dbReference type="Proteomes" id="UP001242368">
    <property type="component" value="Unassembled WGS sequence"/>
</dbReference>
<gene>
    <name evidence="1" type="ORF">QW060_16095</name>
</gene>
<dbReference type="PANTHER" id="PTHR43861">
    <property type="entry name" value="TRANS-ACONITATE 2-METHYLTRANSFERASE-RELATED"/>
    <property type="match status" value="1"/>
</dbReference>
<dbReference type="CDD" id="cd02440">
    <property type="entry name" value="AdoMet_MTases"/>
    <property type="match status" value="1"/>
</dbReference>
<name>A0ABT8D070_9FLAO</name>
<organism evidence="1 2">
    <name type="scientific">Paenimyroides ceti</name>
    <dbReference type="NCBI Taxonomy" id="395087"/>
    <lineage>
        <taxon>Bacteria</taxon>
        <taxon>Pseudomonadati</taxon>
        <taxon>Bacteroidota</taxon>
        <taxon>Flavobacteriia</taxon>
        <taxon>Flavobacteriales</taxon>
        <taxon>Flavobacteriaceae</taxon>
        <taxon>Paenimyroides</taxon>
    </lineage>
</organism>
<evidence type="ECO:0000313" key="1">
    <source>
        <dbReference type="EMBL" id="MDN3708624.1"/>
    </source>
</evidence>
<dbReference type="SUPFAM" id="SSF53335">
    <property type="entry name" value="S-adenosyl-L-methionine-dependent methyltransferases"/>
    <property type="match status" value="1"/>
</dbReference>
<proteinExistence type="predicted"/>
<dbReference type="GO" id="GO:0008168">
    <property type="term" value="F:methyltransferase activity"/>
    <property type="evidence" value="ECO:0007669"/>
    <property type="project" value="UniProtKB-KW"/>
</dbReference>
<dbReference type="GO" id="GO:0032259">
    <property type="term" value="P:methylation"/>
    <property type="evidence" value="ECO:0007669"/>
    <property type="project" value="UniProtKB-KW"/>
</dbReference>
<dbReference type="EC" id="2.1.1.-" evidence="1"/>
<reference evidence="2" key="1">
    <citation type="journal article" date="2019" name="Int. J. Syst. Evol. Microbiol.">
        <title>The Global Catalogue of Microorganisms (GCM) 10K type strain sequencing project: providing services to taxonomists for standard genome sequencing and annotation.</title>
        <authorList>
            <consortium name="The Broad Institute Genomics Platform"/>
            <consortium name="The Broad Institute Genome Sequencing Center for Infectious Disease"/>
            <person name="Wu L."/>
            <person name="Ma J."/>
        </authorList>
    </citation>
    <scope>NUCLEOTIDE SEQUENCE [LARGE SCALE GENOMIC DNA]</scope>
    <source>
        <strain evidence="2">CECT 7184</strain>
    </source>
</reference>
<protein>
    <submittedName>
        <fullName evidence="1">Class I SAM-dependent methyltransferase</fullName>
        <ecNumber evidence="1">2.1.1.-</ecNumber>
    </submittedName>
</protein>
<dbReference type="Gene3D" id="3.40.50.150">
    <property type="entry name" value="Vaccinia Virus protein VP39"/>
    <property type="match status" value="1"/>
</dbReference>